<dbReference type="STRING" id="126957.T1JA26"/>
<keyword evidence="6" id="KW-1185">Reference proteome</keyword>
<organism evidence="5 6">
    <name type="scientific">Strigamia maritima</name>
    <name type="common">European centipede</name>
    <name type="synonym">Geophilus maritimus</name>
    <dbReference type="NCBI Taxonomy" id="126957"/>
    <lineage>
        <taxon>Eukaryota</taxon>
        <taxon>Metazoa</taxon>
        <taxon>Ecdysozoa</taxon>
        <taxon>Arthropoda</taxon>
        <taxon>Myriapoda</taxon>
        <taxon>Chilopoda</taxon>
        <taxon>Pleurostigmophora</taxon>
        <taxon>Geophilomorpha</taxon>
        <taxon>Linotaeniidae</taxon>
        <taxon>Strigamia</taxon>
    </lineage>
</organism>
<dbReference type="Gene3D" id="3.40.50.1820">
    <property type="entry name" value="alpha/beta hydrolase"/>
    <property type="match status" value="1"/>
</dbReference>
<dbReference type="PANTHER" id="PTHR10655:SF17">
    <property type="entry name" value="LYSOPHOSPHOLIPASE-LIKE PROTEIN 1"/>
    <property type="match status" value="1"/>
</dbReference>
<dbReference type="SUPFAM" id="SSF53474">
    <property type="entry name" value="alpha/beta-Hydrolases"/>
    <property type="match status" value="1"/>
</dbReference>
<dbReference type="PhylomeDB" id="T1JA26"/>
<dbReference type="HOGENOM" id="CLU_049413_3_6_1"/>
<dbReference type="Pfam" id="PF02230">
    <property type="entry name" value="Abhydrolase_2"/>
    <property type="match status" value="1"/>
</dbReference>
<dbReference type="EC" id="3.1.2.22" evidence="2"/>
<dbReference type="InterPro" id="IPR029058">
    <property type="entry name" value="AB_hydrolase_fold"/>
</dbReference>
<dbReference type="OMA" id="LEYPHIK"/>
<evidence type="ECO:0000256" key="2">
    <source>
        <dbReference type="ARBA" id="ARBA00012423"/>
    </source>
</evidence>
<dbReference type="eggNOG" id="KOG2112">
    <property type="taxonomic scope" value="Eukaryota"/>
</dbReference>
<evidence type="ECO:0000256" key="1">
    <source>
        <dbReference type="ARBA" id="ARBA00006499"/>
    </source>
</evidence>
<dbReference type="InterPro" id="IPR003140">
    <property type="entry name" value="PLipase/COase/thioEstase"/>
</dbReference>
<sequence length="272" mass="30877">LKCHFLDIAKRLFFKLYFNHVLIYTIIRSKYQFIILKMSIPNKKLFLRVIPQTASQATASFIFLHGSGDTGNGLRDWVRFILGQDLTFPHIKIIYPTAPERPYTPHGGNISTVWFDRPAISFNAVEDTESTDSACLAIKDLISQEVACGIPINRIMIGGFSMGGCLAMHVAYRFQLRLAGCVCLSGFLNQESMVYDALTAHPPTEAYPPLLMCHGEPDPLVKYNWAKSTFASLQTHGILDSKFDTYQTIYHEINDRELQVVKQWITKRIPQI</sequence>
<dbReference type="EnsemblMetazoa" id="SMAR010579-RA">
    <property type="protein sequence ID" value="SMAR010579-PA"/>
    <property type="gene ID" value="SMAR010579"/>
</dbReference>
<dbReference type="GO" id="GO:0005737">
    <property type="term" value="C:cytoplasm"/>
    <property type="evidence" value="ECO:0007669"/>
    <property type="project" value="TreeGrafter"/>
</dbReference>
<accession>T1JA26</accession>
<dbReference type="GO" id="GO:0052689">
    <property type="term" value="F:carboxylic ester hydrolase activity"/>
    <property type="evidence" value="ECO:0007669"/>
    <property type="project" value="TreeGrafter"/>
</dbReference>
<proteinExistence type="inferred from homology"/>
<dbReference type="GO" id="GO:0008474">
    <property type="term" value="F:palmitoyl-(protein) hydrolase activity"/>
    <property type="evidence" value="ECO:0007669"/>
    <property type="project" value="UniProtKB-EC"/>
</dbReference>
<protein>
    <recommendedName>
        <fullName evidence="2">palmitoyl-protein hydrolase</fullName>
        <ecNumber evidence="2">3.1.2.22</ecNumber>
    </recommendedName>
</protein>
<dbReference type="InterPro" id="IPR050565">
    <property type="entry name" value="LYPA1-2/EST-like"/>
</dbReference>
<dbReference type="EMBL" id="JH431981">
    <property type="status" value="NOT_ANNOTATED_CDS"/>
    <property type="molecule type" value="Genomic_DNA"/>
</dbReference>
<dbReference type="PANTHER" id="PTHR10655">
    <property type="entry name" value="LYSOPHOSPHOLIPASE-RELATED"/>
    <property type="match status" value="1"/>
</dbReference>
<reference evidence="5" key="2">
    <citation type="submission" date="2015-02" db="UniProtKB">
        <authorList>
            <consortium name="EnsemblMetazoa"/>
        </authorList>
    </citation>
    <scope>IDENTIFICATION</scope>
</reference>
<dbReference type="AlphaFoldDB" id="T1JA26"/>
<evidence type="ECO:0000313" key="5">
    <source>
        <dbReference type="EnsemblMetazoa" id="SMAR010579-PA"/>
    </source>
</evidence>
<comment type="similarity">
    <text evidence="1">Belongs to the AB hydrolase superfamily. AB hydrolase 2 family.</text>
</comment>
<evidence type="ECO:0000259" key="4">
    <source>
        <dbReference type="Pfam" id="PF02230"/>
    </source>
</evidence>
<evidence type="ECO:0000313" key="6">
    <source>
        <dbReference type="Proteomes" id="UP000014500"/>
    </source>
</evidence>
<evidence type="ECO:0000256" key="3">
    <source>
        <dbReference type="ARBA" id="ARBA00022801"/>
    </source>
</evidence>
<name>T1JA26_STRMM</name>
<reference evidence="6" key="1">
    <citation type="submission" date="2011-05" db="EMBL/GenBank/DDBJ databases">
        <authorList>
            <person name="Richards S.R."/>
            <person name="Qu J."/>
            <person name="Jiang H."/>
            <person name="Jhangiani S.N."/>
            <person name="Agravi P."/>
            <person name="Goodspeed R."/>
            <person name="Gross S."/>
            <person name="Mandapat C."/>
            <person name="Jackson L."/>
            <person name="Mathew T."/>
            <person name="Pu L."/>
            <person name="Thornton R."/>
            <person name="Saada N."/>
            <person name="Wilczek-Boney K.B."/>
            <person name="Lee S."/>
            <person name="Kovar C."/>
            <person name="Wu Y."/>
            <person name="Scherer S.E."/>
            <person name="Worley K.C."/>
            <person name="Muzny D.M."/>
            <person name="Gibbs R."/>
        </authorList>
    </citation>
    <scope>NUCLEOTIDE SEQUENCE</scope>
    <source>
        <strain evidence="6">Brora</strain>
    </source>
</reference>
<keyword evidence="3" id="KW-0378">Hydrolase</keyword>
<feature type="domain" description="Phospholipase/carboxylesterase/thioesterase" evidence="4">
    <location>
        <begin position="50"/>
        <end position="267"/>
    </location>
</feature>
<dbReference type="Proteomes" id="UP000014500">
    <property type="component" value="Unassembled WGS sequence"/>
</dbReference>